<dbReference type="RefSeq" id="WP_158206835.1">
    <property type="nucleotide sequence ID" value="NZ_CP046904.1"/>
</dbReference>
<reference evidence="2" key="2">
    <citation type="submission" date="2019-07" db="EMBL/GenBank/DDBJ databases">
        <authorList>
            <person name="Whitman W."/>
            <person name="Huntemann M."/>
            <person name="Clum A."/>
            <person name="Pillay M."/>
            <person name="Palaniappan K."/>
            <person name="Varghese N."/>
            <person name="Mikhailova N."/>
            <person name="Stamatis D."/>
            <person name="Reddy T."/>
            <person name="Daum C."/>
            <person name="Shapiro N."/>
            <person name="Ivanova N."/>
            <person name="Kyrpides N."/>
            <person name="Woyke T."/>
        </authorList>
    </citation>
    <scope>NUCLEOTIDE SEQUENCE</scope>
    <source>
        <strain evidence="2">CGMCC 1.10685</strain>
    </source>
</reference>
<evidence type="ECO:0000313" key="4">
    <source>
        <dbReference type="Proteomes" id="UP000437862"/>
    </source>
</evidence>
<sequence length="51" mass="5317">MTDIVARSARTGTTQAVRQMETVAAAASDVSNVDIFMKFAKKAGDTAQAAL</sequence>
<name>A0A562PDK5_9BURK</name>
<evidence type="ECO:0000313" key="2">
    <source>
        <dbReference type="EMBL" id="TWI42507.1"/>
    </source>
</evidence>
<dbReference type="AlphaFoldDB" id="A0A562PDK5"/>
<proteinExistence type="predicted"/>
<dbReference type="EMBL" id="VLKW01000014">
    <property type="protein sequence ID" value="TWI42507.1"/>
    <property type="molecule type" value="Genomic_DNA"/>
</dbReference>
<evidence type="ECO:0008006" key="5">
    <source>
        <dbReference type="Google" id="ProtNLM"/>
    </source>
</evidence>
<evidence type="ECO:0000313" key="3">
    <source>
        <dbReference type="Proteomes" id="UP000315112"/>
    </source>
</evidence>
<reference evidence="1 4" key="3">
    <citation type="submission" date="2019-12" db="EMBL/GenBank/DDBJ databases">
        <title>Draft Genome Sequences of Six Type Strains of the Genus Massilia.</title>
        <authorList>
            <person name="Miess H."/>
            <person name="Frediansyah A."/>
            <person name="Goeker M."/>
            <person name="Gross H."/>
        </authorList>
    </citation>
    <scope>NUCLEOTIDE SEQUENCE [LARGE SCALE GENOMIC DNA]</scope>
    <source>
        <strain evidence="1 4">DSM 26639</strain>
    </source>
</reference>
<dbReference type="Proteomes" id="UP000315112">
    <property type="component" value="Unassembled WGS sequence"/>
</dbReference>
<gene>
    <name evidence="1" type="ORF">GO485_25810</name>
    <name evidence="2" type="ORF">IP92_05483</name>
</gene>
<accession>A0A562PDK5</accession>
<dbReference type="EMBL" id="CP046904">
    <property type="protein sequence ID" value="QGZ42122.1"/>
    <property type="molecule type" value="Genomic_DNA"/>
</dbReference>
<protein>
    <recommendedName>
        <fullName evidence="5">Phasin family protein</fullName>
    </recommendedName>
</protein>
<reference evidence="2 3" key="1">
    <citation type="journal article" date="2015" name="Stand. Genomic Sci.">
        <title>Genomic Encyclopedia of Bacterial and Archaeal Type Strains, Phase III: the genomes of soil and plant-associated and newly described type strains.</title>
        <authorList>
            <person name="Whitman W.B."/>
            <person name="Woyke T."/>
            <person name="Klenk H.P."/>
            <person name="Zhou Y."/>
            <person name="Lilburn T.G."/>
            <person name="Beck B.J."/>
            <person name="De Vos P."/>
            <person name="Vandamme P."/>
            <person name="Eisen J.A."/>
            <person name="Garrity G."/>
            <person name="Hugenholtz P."/>
            <person name="Kyrpides N.C."/>
        </authorList>
    </citation>
    <scope>NUCLEOTIDE SEQUENCE [LARGE SCALE GENOMIC DNA]</scope>
    <source>
        <strain evidence="2 3">CGMCC 1.10685</strain>
    </source>
</reference>
<keyword evidence="4" id="KW-1185">Reference proteome</keyword>
<evidence type="ECO:0000313" key="1">
    <source>
        <dbReference type="EMBL" id="QGZ42122.1"/>
    </source>
</evidence>
<dbReference type="Proteomes" id="UP000437862">
    <property type="component" value="Chromosome"/>
</dbReference>
<organism evidence="2 3">
    <name type="scientific">Pseudoduganella flava</name>
    <dbReference type="NCBI Taxonomy" id="871742"/>
    <lineage>
        <taxon>Bacteria</taxon>
        <taxon>Pseudomonadati</taxon>
        <taxon>Pseudomonadota</taxon>
        <taxon>Betaproteobacteria</taxon>
        <taxon>Burkholderiales</taxon>
        <taxon>Oxalobacteraceae</taxon>
        <taxon>Telluria group</taxon>
        <taxon>Pseudoduganella</taxon>
    </lineage>
</organism>